<dbReference type="STRING" id="425514.SAMN05443550_103475"/>
<protein>
    <submittedName>
        <fullName evidence="1">Uncharacterized protein</fullName>
    </submittedName>
</protein>
<evidence type="ECO:0000313" key="2">
    <source>
        <dbReference type="Proteomes" id="UP000198850"/>
    </source>
</evidence>
<accession>A0A1H4BVK2</accession>
<sequence length="72" mass="7966">MDDKEGRPAKSQYCCNSHQHKPAIIKKQIRLSMISSQMLWSTIPAVSSIICNQPGARNQTNNSSIKIIAGCH</sequence>
<name>A0A1H4BVK2_9SPHI</name>
<dbReference type="AlphaFoldDB" id="A0A1H4BVK2"/>
<proteinExistence type="predicted"/>
<dbReference type="Proteomes" id="UP000198850">
    <property type="component" value="Unassembled WGS sequence"/>
</dbReference>
<dbReference type="RefSeq" id="WP_175470518.1">
    <property type="nucleotide sequence ID" value="NZ_FNRA01000003.1"/>
</dbReference>
<organism evidence="1 2">
    <name type="scientific">Pedobacter hartonius</name>
    <dbReference type="NCBI Taxonomy" id="425514"/>
    <lineage>
        <taxon>Bacteria</taxon>
        <taxon>Pseudomonadati</taxon>
        <taxon>Bacteroidota</taxon>
        <taxon>Sphingobacteriia</taxon>
        <taxon>Sphingobacteriales</taxon>
        <taxon>Sphingobacteriaceae</taxon>
        <taxon>Pedobacter</taxon>
    </lineage>
</organism>
<keyword evidence="2" id="KW-1185">Reference proteome</keyword>
<gene>
    <name evidence="1" type="ORF">SAMN05443550_103475</name>
</gene>
<reference evidence="1 2" key="1">
    <citation type="submission" date="2016-10" db="EMBL/GenBank/DDBJ databases">
        <authorList>
            <person name="de Groot N.N."/>
        </authorList>
    </citation>
    <scope>NUCLEOTIDE SEQUENCE [LARGE SCALE GENOMIC DNA]</scope>
    <source>
        <strain evidence="1 2">DSM 19033</strain>
    </source>
</reference>
<evidence type="ECO:0000313" key="1">
    <source>
        <dbReference type="EMBL" id="SEA51862.1"/>
    </source>
</evidence>
<dbReference type="EMBL" id="FNRA01000003">
    <property type="protein sequence ID" value="SEA51862.1"/>
    <property type="molecule type" value="Genomic_DNA"/>
</dbReference>